<evidence type="ECO:0000313" key="2">
    <source>
        <dbReference type="EMBL" id="KAJ8512975.1"/>
    </source>
</evidence>
<evidence type="ECO:0000256" key="1">
    <source>
        <dbReference type="SAM" id="Phobius"/>
    </source>
</evidence>
<reference evidence="2 3" key="1">
    <citation type="submission" date="2022-12" db="EMBL/GenBank/DDBJ databases">
        <title>Chromosome-scale assembly of the Ensete ventricosum genome.</title>
        <authorList>
            <person name="Dussert Y."/>
            <person name="Stocks J."/>
            <person name="Wendawek A."/>
            <person name="Woldeyes F."/>
            <person name="Nichols R.A."/>
            <person name="Borrell J.S."/>
        </authorList>
    </citation>
    <scope>NUCLEOTIDE SEQUENCE [LARGE SCALE GENOMIC DNA]</scope>
    <source>
        <strain evidence="3">cv. Maze</strain>
        <tissue evidence="2">Seeds</tissue>
    </source>
</reference>
<dbReference type="EMBL" id="JAQQAF010000001">
    <property type="protein sequence ID" value="KAJ8512975.1"/>
    <property type="molecule type" value="Genomic_DNA"/>
</dbReference>
<keyword evidence="3" id="KW-1185">Reference proteome</keyword>
<keyword evidence="1" id="KW-0812">Transmembrane</keyword>
<name>A0AAV8S0R9_ENSVE</name>
<dbReference type="PANTHER" id="PTHR33306">
    <property type="entry name" value="EXPRESSED PROTEIN-RELATED-RELATED"/>
    <property type="match status" value="1"/>
</dbReference>
<comment type="caution">
    <text evidence="2">The sequence shown here is derived from an EMBL/GenBank/DDBJ whole genome shotgun (WGS) entry which is preliminary data.</text>
</comment>
<dbReference type="Proteomes" id="UP001222027">
    <property type="component" value="Unassembled WGS sequence"/>
</dbReference>
<keyword evidence="1" id="KW-0472">Membrane</keyword>
<dbReference type="PANTHER" id="PTHR33306:SF40">
    <property type="entry name" value="EXPRESSED PROTEIN"/>
    <property type="match status" value="1"/>
</dbReference>
<keyword evidence="1" id="KW-1133">Transmembrane helix</keyword>
<feature type="transmembrane region" description="Helical" evidence="1">
    <location>
        <begin position="101"/>
        <end position="122"/>
    </location>
</feature>
<sequence length="138" mass="16051">MAWFFGERRGPQWKHGWREQTLSSLSLPPPQLIAIFAIVILFLSVSWYADCKTQVRRTETGFRFLLFLLPAALIVVARYLARDGGFVFRLPRGRRESIHRAGGSSPWGVLLLVLLLLVMVSYQSSFHSQWFRPLWRMD</sequence>
<evidence type="ECO:0000313" key="3">
    <source>
        <dbReference type="Proteomes" id="UP001222027"/>
    </source>
</evidence>
<protein>
    <submittedName>
        <fullName evidence="2">Uncharacterized protein</fullName>
    </submittedName>
</protein>
<dbReference type="AlphaFoldDB" id="A0AAV8S0R9"/>
<accession>A0AAV8S0R9</accession>
<gene>
    <name evidence="2" type="ORF">OPV22_003409</name>
</gene>
<feature type="transmembrane region" description="Helical" evidence="1">
    <location>
        <begin position="61"/>
        <end position="81"/>
    </location>
</feature>
<organism evidence="2 3">
    <name type="scientific">Ensete ventricosum</name>
    <name type="common">Abyssinian banana</name>
    <name type="synonym">Musa ensete</name>
    <dbReference type="NCBI Taxonomy" id="4639"/>
    <lineage>
        <taxon>Eukaryota</taxon>
        <taxon>Viridiplantae</taxon>
        <taxon>Streptophyta</taxon>
        <taxon>Embryophyta</taxon>
        <taxon>Tracheophyta</taxon>
        <taxon>Spermatophyta</taxon>
        <taxon>Magnoliopsida</taxon>
        <taxon>Liliopsida</taxon>
        <taxon>Zingiberales</taxon>
        <taxon>Musaceae</taxon>
        <taxon>Ensete</taxon>
    </lineage>
</organism>
<feature type="transmembrane region" description="Helical" evidence="1">
    <location>
        <begin position="32"/>
        <end position="49"/>
    </location>
</feature>
<proteinExistence type="predicted"/>